<keyword evidence="10" id="KW-0472">Membrane</keyword>
<keyword evidence="4 8" id="KW-0479">Metal-binding</keyword>
<gene>
    <name evidence="11" type="ORF">GQ607_017753</name>
</gene>
<keyword evidence="10" id="KW-0812">Transmembrane</keyword>
<dbReference type="SUPFAM" id="SSF48264">
    <property type="entry name" value="Cytochrome P450"/>
    <property type="match status" value="1"/>
</dbReference>
<dbReference type="OrthoDB" id="3945418at2759"/>
<dbReference type="Gene3D" id="1.10.630.10">
    <property type="entry name" value="Cytochrome P450"/>
    <property type="match status" value="1"/>
</dbReference>
<keyword evidence="6 8" id="KW-0408">Iron</keyword>
<dbReference type="CDD" id="cd11062">
    <property type="entry name" value="CYP58-like"/>
    <property type="match status" value="1"/>
</dbReference>
<keyword evidence="10" id="KW-1133">Transmembrane helix</keyword>
<dbReference type="PANTHER" id="PTHR24305:SF157">
    <property type="entry name" value="N-ACETYLTRYPTOPHAN 6-HYDROXYLASE IVOC-RELATED"/>
    <property type="match status" value="1"/>
</dbReference>
<dbReference type="Pfam" id="PF00067">
    <property type="entry name" value="p450"/>
    <property type="match status" value="1"/>
</dbReference>
<evidence type="ECO:0000256" key="8">
    <source>
        <dbReference type="PIRSR" id="PIRSR602401-1"/>
    </source>
</evidence>
<dbReference type="InterPro" id="IPR002401">
    <property type="entry name" value="Cyt_P450_E_grp-I"/>
</dbReference>
<evidence type="ECO:0000313" key="12">
    <source>
        <dbReference type="Proteomes" id="UP000434172"/>
    </source>
</evidence>
<dbReference type="InterPro" id="IPR017972">
    <property type="entry name" value="Cyt_P450_CS"/>
</dbReference>
<keyword evidence="5 9" id="KW-0560">Oxidoreductase</keyword>
<proteinExistence type="inferred from homology"/>
<dbReference type="EMBL" id="WOWK01000247">
    <property type="protein sequence ID" value="KAF0315014.1"/>
    <property type="molecule type" value="Genomic_DNA"/>
</dbReference>
<dbReference type="PRINTS" id="PR00463">
    <property type="entry name" value="EP450I"/>
</dbReference>
<evidence type="ECO:0000256" key="4">
    <source>
        <dbReference type="ARBA" id="ARBA00022723"/>
    </source>
</evidence>
<dbReference type="InterPro" id="IPR001128">
    <property type="entry name" value="Cyt_P450"/>
</dbReference>
<keyword evidence="12" id="KW-1185">Reference proteome</keyword>
<feature type="transmembrane region" description="Helical" evidence="10">
    <location>
        <begin position="81"/>
        <end position="101"/>
    </location>
</feature>
<organism evidence="11 12">
    <name type="scientific">Colletotrichum asianum</name>
    <dbReference type="NCBI Taxonomy" id="702518"/>
    <lineage>
        <taxon>Eukaryota</taxon>
        <taxon>Fungi</taxon>
        <taxon>Dikarya</taxon>
        <taxon>Ascomycota</taxon>
        <taxon>Pezizomycotina</taxon>
        <taxon>Sordariomycetes</taxon>
        <taxon>Hypocreomycetidae</taxon>
        <taxon>Glomerellales</taxon>
        <taxon>Glomerellaceae</taxon>
        <taxon>Colletotrichum</taxon>
        <taxon>Colletotrichum gloeosporioides species complex</taxon>
    </lineage>
</organism>
<dbReference type="GO" id="GO:0020037">
    <property type="term" value="F:heme binding"/>
    <property type="evidence" value="ECO:0007669"/>
    <property type="project" value="InterPro"/>
</dbReference>
<dbReference type="GO" id="GO:0016705">
    <property type="term" value="F:oxidoreductase activity, acting on paired donors, with incorporation or reduction of molecular oxygen"/>
    <property type="evidence" value="ECO:0007669"/>
    <property type="project" value="InterPro"/>
</dbReference>
<dbReference type="PRINTS" id="PR00385">
    <property type="entry name" value="P450"/>
</dbReference>
<evidence type="ECO:0000256" key="7">
    <source>
        <dbReference type="ARBA" id="ARBA00023033"/>
    </source>
</evidence>
<evidence type="ECO:0000256" key="2">
    <source>
        <dbReference type="ARBA" id="ARBA00010617"/>
    </source>
</evidence>
<dbReference type="AlphaFoldDB" id="A0A8H3VVR0"/>
<evidence type="ECO:0000256" key="9">
    <source>
        <dbReference type="RuleBase" id="RU000461"/>
    </source>
</evidence>
<comment type="caution">
    <text evidence="11">The sequence shown here is derived from an EMBL/GenBank/DDBJ whole genome shotgun (WGS) entry which is preliminary data.</text>
</comment>
<reference evidence="11 12" key="1">
    <citation type="submission" date="2019-12" db="EMBL/GenBank/DDBJ databases">
        <title>A genome sequence resource for the geographically widespread anthracnose pathogen Colletotrichum asianum.</title>
        <authorList>
            <person name="Meng Y."/>
        </authorList>
    </citation>
    <scope>NUCLEOTIDE SEQUENCE [LARGE SCALE GENOMIC DNA]</scope>
    <source>
        <strain evidence="11 12">ICMP 18580</strain>
    </source>
</reference>
<dbReference type="PANTHER" id="PTHR24305">
    <property type="entry name" value="CYTOCHROME P450"/>
    <property type="match status" value="1"/>
</dbReference>
<dbReference type="InterPro" id="IPR036396">
    <property type="entry name" value="Cyt_P450_sf"/>
</dbReference>
<evidence type="ECO:0000256" key="10">
    <source>
        <dbReference type="SAM" id="Phobius"/>
    </source>
</evidence>
<name>A0A8H3VVR0_9PEZI</name>
<dbReference type="GO" id="GO:0005506">
    <property type="term" value="F:iron ion binding"/>
    <property type="evidence" value="ECO:0007669"/>
    <property type="project" value="InterPro"/>
</dbReference>
<comment type="cofactor">
    <cofactor evidence="1 8">
        <name>heme</name>
        <dbReference type="ChEBI" id="CHEBI:30413"/>
    </cofactor>
</comment>
<protein>
    <submittedName>
        <fullName evidence="11">Benzoate 4-monooxygenase cytochrome p450</fullName>
    </submittedName>
</protein>
<evidence type="ECO:0000256" key="3">
    <source>
        <dbReference type="ARBA" id="ARBA00022617"/>
    </source>
</evidence>
<accession>A0A8H3VVR0</accession>
<dbReference type="Proteomes" id="UP000434172">
    <property type="component" value="Unassembled WGS sequence"/>
</dbReference>
<evidence type="ECO:0000313" key="11">
    <source>
        <dbReference type="EMBL" id="KAF0315014.1"/>
    </source>
</evidence>
<evidence type="ECO:0000256" key="6">
    <source>
        <dbReference type="ARBA" id="ARBA00023004"/>
    </source>
</evidence>
<sequence>MLTLIPDMAPIRWFNKEMAMKIAAVKSTATTLTTTESADTIFASIMLFDLPETEKSTVRLQHEAISVVGAGIETTMRALTALYILKVCGGAILVYAVFLSLHRLLASPIAQVPGPKLAAISGWIETYYDVFMGGKFIFKLEEWHKQYGEACSPCLILKDCRVLTLNLLGPIIRIGPNEVHIADPEYYDELYSTKSRHDKIQAWKYRFGLPNCVNDTIPHHVHRRRRMAIGPFFSRQNVLDFSPFIQECVDRLCGRMFEEFASQQKPLCLDSAYASLTSEIIMYYSFGIRHNFIDYPDFKTPFTTAIERLAASLHMSGHFPWTLSLIKSIPRPIARWLSPHMDSVLSFHGEIRKRIECVISEAGQEPTRSSRKTVFHDLLHSTFLLEEEKTVEILKDEAAGLTGAGIETSKRALAIASFFVLENPRVYAKLRRELLDMIPDPTDIPKLPVLESFPYLSAVINEALRLSPGISQRLSRTNPTESVVYGMHVIPPGTRFAMSNWLQQRDLHIFPDPDVFRPERWLEENIENGQQKPLSKYSFPFGKGPRMCLGFTLAWAELFIVLTTIFRRVDMSLFDTDRAAVDMEHDFFIPFPKKGSQGVRVWVKRDSVVS</sequence>
<dbReference type="PROSITE" id="PS00086">
    <property type="entry name" value="CYTOCHROME_P450"/>
    <property type="match status" value="1"/>
</dbReference>
<keyword evidence="3 8" id="KW-0349">Heme</keyword>
<dbReference type="GO" id="GO:0004497">
    <property type="term" value="F:monooxygenase activity"/>
    <property type="evidence" value="ECO:0007669"/>
    <property type="project" value="UniProtKB-KW"/>
</dbReference>
<dbReference type="InterPro" id="IPR050121">
    <property type="entry name" value="Cytochrome_P450_monoxygenase"/>
</dbReference>
<evidence type="ECO:0000256" key="5">
    <source>
        <dbReference type="ARBA" id="ARBA00023002"/>
    </source>
</evidence>
<feature type="binding site" description="axial binding residue" evidence="8">
    <location>
        <position position="548"/>
    </location>
    <ligand>
        <name>heme</name>
        <dbReference type="ChEBI" id="CHEBI:30413"/>
    </ligand>
    <ligandPart>
        <name>Fe</name>
        <dbReference type="ChEBI" id="CHEBI:18248"/>
    </ligandPart>
</feature>
<comment type="similarity">
    <text evidence="2 9">Belongs to the cytochrome P450 family.</text>
</comment>
<evidence type="ECO:0000256" key="1">
    <source>
        <dbReference type="ARBA" id="ARBA00001971"/>
    </source>
</evidence>
<keyword evidence="7 9" id="KW-0503">Monooxygenase</keyword>